<keyword evidence="2" id="KW-1185">Reference proteome</keyword>
<accession>A0AAD1UAC9</accession>
<gene>
    <name evidence="1" type="ORF">ECRASSUSDP1_LOCUS6776</name>
</gene>
<reference evidence="1" key="1">
    <citation type="submission" date="2023-07" db="EMBL/GenBank/DDBJ databases">
        <authorList>
            <consortium name="AG Swart"/>
            <person name="Singh M."/>
            <person name="Singh A."/>
            <person name="Seah K."/>
            <person name="Emmerich C."/>
        </authorList>
    </citation>
    <scope>NUCLEOTIDE SEQUENCE</scope>
    <source>
        <strain evidence="1">DP1</strain>
    </source>
</reference>
<name>A0AAD1UAC9_EUPCR</name>
<dbReference type="EMBL" id="CAMPGE010006580">
    <property type="protein sequence ID" value="CAI2365442.1"/>
    <property type="molecule type" value="Genomic_DNA"/>
</dbReference>
<organism evidence="1 2">
    <name type="scientific">Euplotes crassus</name>
    <dbReference type="NCBI Taxonomy" id="5936"/>
    <lineage>
        <taxon>Eukaryota</taxon>
        <taxon>Sar</taxon>
        <taxon>Alveolata</taxon>
        <taxon>Ciliophora</taxon>
        <taxon>Intramacronucleata</taxon>
        <taxon>Spirotrichea</taxon>
        <taxon>Hypotrichia</taxon>
        <taxon>Euplotida</taxon>
        <taxon>Euplotidae</taxon>
        <taxon>Moneuplotes</taxon>
    </lineage>
</organism>
<protein>
    <submittedName>
        <fullName evidence="1">Uncharacterized protein</fullName>
    </submittedName>
</protein>
<comment type="caution">
    <text evidence="1">The sequence shown here is derived from an EMBL/GenBank/DDBJ whole genome shotgun (WGS) entry which is preliminary data.</text>
</comment>
<sequence>MPRSLFRSLVSPEAIQYHLKRIKSCAKIKRALSVHIFLVLFIDCHFYREKSDQRINYCE</sequence>
<dbReference type="Proteomes" id="UP001295684">
    <property type="component" value="Unassembled WGS sequence"/>
</dbReference>
<evidence type="ECO:0000313" key="2">
    <source>
        <dbReference type="Proteomes" id="UP001295684"/>
    </source>
</evidence>
<proteinExistence type="predicted"/>
<evidence type="ECO:0000313" key="1">
    <source>
        <dbReference type="EMBL" id="CAI2365442.1"/>
    </source>
</evidence>
<dbReference type="AlphaFoldDB" id="A0AAD1UAC9"/>